<name>A0A1I4K546_9FIRM</name>
<evidence type="ECO:0000256" key="6">
    <source>
        <dbReference type="ARBA" id="ARBA00022692"/>
    </source>
</evidence>
<dbReference type="PANTHER" id="PTHR34308">
    <property type="entry name" value="COBALAMIN BIOSYNTHESIS PROTEIN CBIB"/>
    <property type="match status" value="1"/>
</dbReference>
<comment type="caution">
    <text evidence="9">Lacks conserved residue(s) required for the propagation of feature annotation.</text>
</comment>
<dbReference type="GO" id="GO:0048472">
    <property type="term" value="F:threonine-phosphate decarboxylase activity"/>
    <property type="evidence" value="ECO:0007669"/>
    <property type="project" value="InterPro"/>
</dbReference>
<protein>
    <recommendedName>
        <fullName evidence="9">Cobalamin biosynthesis protein CobD</fullName>
    </recommendedName>
</protein>
<keyword evidence="4 9" id="KW-1003">Cell membrane</keyword>
<dbReference type="PANTHER" id="PTHR34308:SF1">
    <property type="entry name" value="COBALAMIN BIOSYNTHESIS PROTEIN CBIB"/>
    <property type="match status" value="1"/>
</dbReference>
<dbReference type="NCBIfam" id="TIGR00380">
    <property type="entry name" value="cobal_cbiB"/>
    <property type="match status" value="1"/>
</dbReference>
<gene>
    <name evidence="9" type="primary">cobD</name>
    <name evidence="10" type="ORF">SAMN02983006_01896</name>
</gene>
<sequence length="321" mass="35523">MMKFYLLIVAILIDFLIADPVWLPHPVVGMGYLITNLEKLLRKFTKTAFSEKIAGGLLTLIVVSSSYCAVSFLLKFSATFNFILFVIIRIYFLQSVIAVRGLIKAGQRVGQALKKDNLNLARHEVNKIVGRDCSQSDQADILRAAVESLAENTSDGIIAPLFFYIIGGIPLALAYKAINTLDSMIAYKSKRYLNFGRLAAYLDDLANYLPARLTGGLFIIAAFLLNYNYQAALKIIGRDAAKHPSPNAGYPEAAAAGALGLQFGGLNYYGGQANFRSYLGDKTKEFTCTDLNKMIKLIYMTTLIFITFSFAYFYLVSLLLN</sequence>
<keyword evidence="8 9" id="KW-0472">Membrane</keyword>
<keyword evidence="5 9" id="KW-0169">Cobalamin biosynthesis</keyword>
<keyword evidence="11" id="KW-1185">Reference proteome</keyword>
<comment type="function">
    <text evidence="9">Converts cobyric acid to cobinamide by the addition of aminopropanol on the F carboxylic group.</text>
</comment>
<feature type="transmembrane region" description="Helical" evidence="9">
    <location>
        <begin position="81"/>
        <end position="103"/>
    </location>
</feature>
<feature type="transmembrane region" description="Helical" evidence="9">
    <location>
        <begin position="297"/>
        <end position="320"/>
    </location>
</feature>
<keyword evidence="6 9" id="KW-0812">Transmembrane</keyword>
<dbReference type="EMBL" id="FOTI01000028">
    <property type="protein sequence ID" value="SFL73583.1"/>
    <property type="molecule type" value="Genomic_DNA"/>
</dbReference>
<organism evidence="10 11">
    <name type="scientific">Halanaerobium salsuginis</name>
    <dbReference type="NCBI Taxonomy" id="29563"/>
    <lineage>
        <taxon>Bacteria</taxon>
        <taxon>Bacillati</taxon>
        <taxon>Bacillota</taxon>
        <taxon>Clostridia</taxon>
        <taxon>Halanaerobiales</taxon>
        <taxon>Halanaerobiaceae</taxon>
        <taxon>Halanaerobium</taxon>
    </lineage>
</organism>
<evidence type="ECO:0000256" key="4">
    <source>
        <dbReference type="ARBA" id="ARBA00022475"/>
    </source>
</evidence>
<proteinExistence type="inferred from homology"/>
<evidence type="ECO:0000256" key="7">
    <source>
        <dbReference type="ARBA" id="ARBA00022989"/>
    </source>
</evidence>
<evidence type="ECO:0000256" key="8">
    <source>
        <dbReference type="ARBA" id="ARBA00023136"/>
    </source>
</evidence>
<evidence type="ECO:0000256" key="9">
    <source>
        <dbReference type="HAMAP-Rule" id="MF_00024"/>
    </source>
</evidence>
<evidence type="ECO:0000256" key="1">
    <source>
        <dbReference type="ARBA" id="ARBA00004651"/>
    </source>
</evidence>
<dbReference type="RefSeq" id="WP_089861973.1">
    <property type="nucleotide sequence ID" value="NZ_FOTI01000028.1"/>
</dbReference>
<dbReference type="STRING" id="29563.SAMN02983006_01896"/>
<dbReference type="Pfam" id="PF03186">
    <property type="entry name" value="CobD_Cbib"/>
    <property type="match status" value="1"/>
</dbReference>
<keyword evidence="7 9" id="KW-1133">Transmembrane helix</keyword>
<dbReference type="Proteomes" id="UP000199006">
    <property type="component" value="Unassembled WGS sequence"/>
</dbReference>
<comment type="similarity">
    <text evidence="3 9">Belongs to the CobD/CbiB family.</text>
</comment>
<evidence type="ECO:0000313" key="10">
    <source>
        <dbReference type="EMBL" id="SFL73583.1"/>
    </source>
</evidence>
<dbReference type="GO" id="GO:0009236">
    <property type="term" value="P:cobalamin biosynthetic process"/>
    <property type="evidence" value="ECO:0007669"/>
    <property type="project" value="UniProtKB-UniRule"/>
</dbReference>
<evidence type="ECO:0000256" key="2">
    <source>
        <dbReference type="ARBA" id="ARBA00004953"/>
    </source>
</evidence>
<evidence type="ECO:0000313" key="11">
    <source>
        <dbReference type="Proteomes" id="UP000199006"/>
    </source>
</evidence>
<dbReference type="InterPro" id="IPR004485">
    <property type="entry name" value="Cobalamin_biosynth_CobD/CbiB"/>
</dbReference>
<dbReference type="UniPathway" id="UPA00148"/>
<comment type="pathway">
    <text evidence="2 9">Cofactor biosynthesis; adenosylcobalamin biosynthesis.</text>
</comment>
<accession>A0A1I4K546</accession>
<evidence type="ECO:0000256" key="3">
    <source>
        <dbReference type="ARBA" id="ARBA00006263"/>
    </source>
</evidence>
<feature type="transmembrane region" description="Helical" evidence="9">
    <location>
        <begin position="157"/>
        <end position="178"/>
    </location>
</feature>
<dbReference type="GO" id="GO:0015420">
    <property type="term" value="F:ABC-type vitamin B12 transporter activity"/>
    <property type="evidence" value="ECO:0007669"/>
    <property type="project" value="UniProtKB-UniRule"/>
</dbReference>
<dbReference type="AlphaFoldDB" id="A0A1I4K546"/>
<comment type="subcellular location">
    <subcellularLocation>
        <location evidence="1 9">Cell membrane</location>
        <topology evidence="1 9">Multi-pass membrane protein</topology>
    </subcellularLocation>
</comment>
<dbReference type="HAMAP" id="MF_00024">
    <property type="entry name" value="CobD_CbiB"/>
    <property type="match status" value="1"/>
</dbReference>
<dbReference type="GO" id="GO:0005886">
    <property type="term" value="C:plasma membrane"/>
    <property type="evidence" value="ECO:0007669"/>
    <property type="project" value="UniProtKB-SubCell"/>
</dbReference>
<evidence type="ECO:0000256" key="5">
    <source>
        <dbReference type="ARBA" id="ARBA00022573"/>
    </source>
</evidence>
<dbReference type="OrthoDB" id="9811967at2"/>
<feature type="transmembrane region" description="Helical" evidence="9">
    <location>
        <begin position="53"/>
        <end position="74"/>
    </location>
</feature>
<reference evidence="10 11" key="1">
    <citation type="submission" date="2016-10" db="EMBL/GenBank/DDBJ databases">
        <authorList>
            <person name="de Groot N.N."/>
        </authorList>
    </citation>
    <scope>NUCLEOTIDE SEQUENCE [LARGE SCALE GENOMIC DNA]</scope>
    <source>
        <strain evidence="10 11">ATCC 51327</strain>
    </source>
</reference>